<keyword evidence="2" id="KW-1185">Reference proteome</keyword>
<organism evidence="1 2">
    <name type="scientific">Pseudodesulfovibrio piezophilus (strain DSM 21447 / JCM 15486 / C1TLV30)</name>
    <name type="common">Desulfovibrio piezophilus</name>
    <dbReference type="NCBI Taxonomy" id="1322246"/>
    <lineage>
        <taxon>Bacteria</taxon>
        <taxon>Pseudomonadati</taxon>
        <taxon>Thermodesulfobacteriota</taxon>
        <taxon>Desulfovibrionia</taxon>
        <taxon>Desulfovibrionales</taxon>
        <taxon>Desulfovibrionaceae</taxon>
    </lineage>
</organism>
<dbReference type="OrthoDB" id="594021at2"/>
<dbReference type="BioCyc" id="DPIE1322246:BN4_RS14565-MONOMER"/>
<gene>
    <name evidence="1" type="ordered locus">BN4_20065</name>
</gene>
<dbReference type="KEGG" id="dpi:BN4_20065"/>
<dbReference type="EMBL" id="FO203427">
    <property type="protein sequence ID" value="CCH50127.1"/>
    <property type="molecule type" value="Genomic_DNA"/>
</dbReference>
<dbReference type="AlphaFoldDB" id="M1WU19"/>
<evidence type="ECO:0000313" key="1">
    <source>
        <dbReference type="EMBL" id="CCH50127.1"/>
    </source>
</evidence>
<dbReference type="STRING" id="1322246.BN4_20065"/>
<dbReference type="RefSeq" id="WP_015416169.1">
    <property type="nucleotide sequence ID" value="NC_020409.1"/>
</dbReference>
<dbReference type="PATRIC" id="fig|879567.3.peg.3117"/>
<reference evidence="2" key="2">
    <citation type="journal article" date="2013" name="Stand. Genomic Sci.">
        <title>Complete genome sequence of Desulfocapsa sulfexigens, a marine deltaproteobacterium specialized in disproportionating inorganic sulfur compounds.</title>
        <authorList>
            <person name="Finster K.W."/>
            <person name="Kjeldsen K.U."/>
            <person name="Kube M."/>
            <person name="Reinhardt R."/>
            <person name="Mussmann M."/>
            <person name="Amann R."/>
            <person name="Schreiber L."/>
        </authorList>
    </citation>
    <scope>NUCLEOTIDE SEQUENCE [LARGE SCALE GENOMIC DNA]</scope>
    <source>
        <strain evidence="2">DSM 10523 / SB164P1</strain>
    </source>
</reference>
<reference evidence="1 2" key="1">
    <citation type="journal article" date="2013" name="PLoS ONE">
        <title>The first genomic and proteomic characterization of a deep-sea sulfate reducer: insights into the piezophilic lifestyle of Desulfovibrio piezophilus.</title>
        <authorList>
            <person name="Pradel N."/>
            <person name="Ji B."/>
            <person name="Gimenez G."/>
            <person name="Talla E."/>
            <person name="Lenoble P."/>
            <person name="Garel M."/>
            <person name="Tamburini C."/>
            <person name="Fourquet P."/>
            <person name="Lebrun R."/>
            <person name="Bertin P."/>
            <person name="Denis Y."/>
            <person name="Pophillat M."/>
            <person name="Barbe V."/>
            <person name="Ollivier B."/>
            <person name="Dolla A."/>
        </authorList>
    </citation>
    <scope>NUCLEOTIDE SEQUENCE [LARGE SCALE GENOMIC DNA]</scope>
    <source>
        <strain evidence="2">DSM 10523 / SB164P1</strain>
    </source>
</reference>
<protein>
    <submittedName>
        <fullName evidence="1">Uncharacterized protein</fullName>
    </submittedName>
</protein>
<dbReference type="Proteomes" id="UP000011724">
    <property type="component" value="Chromosome"/>
</dbReference>
<dbReference type="HOGENOM" id="CLU_065973_0_0_7"/>
<evidence type="ECO:0000313" key="2">
    <source>
        <dbReference type="Proteomes" id="UP000011724"/>
    </source>
</evidence>
<dbReference type="eggNOG" id="COG2849">
    <property type="taxonomic scope" value="Bacteria"/>
</dbReference>
<name>M1WU19_PSEP2</name>
<accession>M1WU19</accession>
<proteinExistence type="predicted"/>
<sequence length="284" mass="30971">MQTIETKYGEFIAQHTANELRRKEILPVVFHESGVIKSLPLESQQTVVTPAGEIPAELISFHANGCINRIFPLNGKLSGYWAQEDEANLARPVTLVTPSGTITTRIIGISFYENETLRSITLWPGETISISTPAGMLDTRIGVSFTPDGEVSSLEPAKPTPVKTAAGEITAYDPDAIGVNGDWNSLVFDKSGAVVRVTTTLTRVKAVHPNGTTTVFTPGTRESLCSESEEEVVPMVVEMDQSAIRVRTSADRPVATLPMDTHVFFSEPYLPQLANFMEMMRCSV</sequence>